<organism evidence="2 3">
    <name type="scientific">Rattus norvegicus</name>
    <name type="common">Rat</name>
    <dbReference type="NCBI Taxonomy" id="10116"/>
    <lineage>
        <taxon>Eukaryota</taxon>
        <taxon>Metazoa</taxon>
        <taxon>Chordata</taxon>
        <taxon>Craniata</taxon>
        <taxon>Vertebrata</taxon>
        <taxon>Euteleostomi</taxon>
        <taxon>Mammalia</taxon>
        <taxon>Eutheria</taxon>
        <taxon>Euarchontoglires</taxon>
        <taxon>Glires</taxon>
        <taxon>Rodentia</taxon>
        <taxon>Myomorpha</taxon>
        <taxon>Muroidea</taxon>
        <taxon>Muridae</taxon>
        <taxon>Murinae</taxon>
        <taxon>Rattus</taxon>
    </lineage>
</organism>
<proteinExistence type="predicted"/>
<dbReference type="EMBL" id="CH473947">
    <property type="protein sequence ID" value="EDM03167.1"/>
    <property type="molecule type" value="Genomic_DNA"/>
</dbReference>
<evidence type="ECO:0000313" key="2">
    <source>
        <dbReference type="EMBL" id="EDM03167.1"/>
    </source>
</evidence>
<name>A6HAW5_RAT</name>
<reference evidence="3" key="1">
    <citation type="submission" date="2005-09" db="EMBL/GenBank/DDBJ databases">
        <authorList>
            <person name="Mural R.J."/>
            <person name="Li P.W."/>
            <person name="Adams M.D."/>
            <person name="Amanatides P.G."/>
            <person name="Baden-Tillson H."/>
            <person name="Barnstead M."/>
            <person name="Chin S.H."/>
            <person name="Dew I."/>
            <person name="Evans C.A."/>
            <person name="Ferriera S."/>
            <person name="Flanigan M."/>
            <person name="Fosler C."/>
            <person name="Glodek A."/>
            <person name="Gu Z."/>
            <person name="Holt R.A."/>
            <person name="Jennings D."/>
            <person name="Kraft C.L."/>
            <person name="Lu F."/>
            <person name="Nguyen T."/>
            <person name="Nusskern D.R."/>
            <person name="Pfannkoch C.M."/>
            <person name="Sitter C."/>
            <person name="Sutton G.G."/>
            <person name="Venter J.C."/>
            <person name="Wang Z."/>
            <person name="Woodage T."/>
            <person name="Zheng X.H."/>
            <person name="Zhong F."/>
        </authorList>
    </citation>
    <scope>NUCLEOTIDE SEQUENCE [LARGE SCALE GENOMIC DNA]</scope>
    <source>
        <strain>BN</strain>
        <strain evidence="3">Sprague-Dawley</strain>
    </source>
</reference>
<dbReference type="AlphaFoldDB" id="A6HAW5"/>
<feature type="compositionally biased region" description="Polar residues" evidence="1">
    <location>
        <begin position="114"/>
        <end position="130"/>
    </location>
</feature>
<evidence type="ECO:0000256" key="1">
    <source>
        <dbReference type="SAM" id="MobiDB-lite"/>
    </source>
</evidence>
<accession>A6HAW5</accession>
<feature type="region of interest" description="Disordered" evidence="1">
    <location>
        <begin position="114"/>
        <end position="169"/>
    </location>
</feature>
<dbReference type="Proteomes" id="UP000234681">
    <property type="component" value="Chromosome 6"/>
</dbReference>
<protein>
    <submittedName>
        <fullName evidence="2">Hypertrophic agonist responsive protein B64, isoform CRA_a</fullName>
    </submittedName>
</protein>
<sequence>MAHCQLQQLGGQMRTPSPLQPSPLAWGRRLPSRALQMAPAPAARSHPCLASLGGWKSVMLKPLHFPSTYVFCPFSTAALRLTHVTGKVFCELCPSCLKLEDRFDWDTFMGQHRSTPTLGKSGSFPHTQQVGPAPTIPQIPSLASQRPEILPQPGFPHPLGNLHSSMPER</sequence>
<evidence type="ECO:0000313" key="3">
    <source>
        <dbReference type="Proteomes" id="UP000234681"/>
    </source>
</evidence>
<gene>
    <name evidence="2" type="primary">Harpb64</name>
    <name evidence="2" type="ORF">rCG_62277</name>
</gene>